<evidence type="ECO:0000259" key="1">
    <source>
        <dbReference type="PROSITE" id="PS50800"/>
    </source>
</evidence>
<dbReference type="EMBL" id="CALNXI010000505">
    <property type="protein sequence ID" value="CAH3028330.1"/>
    <property type="molecule type" value="Genomic_DNA"/>
</dbReference>
<proteinExistence type="predicted"/>
<sequence>MADGHVFLAPNANRFFSRPRLVRTSSLPDLSKVYTDSTLVAANRISNQNMSTSVPDYGSLSSSCELSEMAAIKNALNGRSINSLKVEDLRDELEKRKLSKSGRKTELVKRLKESILTGFGEIQIPRQNVNQPSPRPSAVIN</sequence>
<accession>A0ABN8MIL2</accession>
<evidence type="ECO:0000313" key="2">
    <source>
        <dbReference type="EMBL" id="CAH3028330.1"/>
    </source>
</evidence>
<evidence type="ECO:0000313" key="3">
    <source>
        <dbReference type="Proteomes" id="UP001159427"/>
    </source>
</evidence>
<organism evidence="2 3">
    <name type="scientific">Porites evermanni</name>
    <dbReference type="NCBI Taxonomy" id="104178"/>
    <lineage>
        <taxon>Eukaryota</taxon>
        <taxon>Metazoa</taxon>
        <taxon>Cnidaria</taxon>
        <taxon>Anthozoa</taxon>
        <taxon>Hexacorallia</taxon>
        <taxon>Scleractinia</taxon>
        <taxon>Fungiina</taxon>
        <taxon>Poritidae</taxon>
        <taxon>Porites</taxon>
    </lineage>
</organism>
<dbReference type="SUPFAM" id="SSF68906">
    <property type="entry name" value="SAP domain"/>
    <property type="match status" value="1"/>
</dbReference>
<gene>
    <name evidence="2" type="ORF">PEVE_00033831</name>
</gene>
<name>A0ABN8MIL2_9CNID</name>
<dbReference type="InterPro" id="IPR036361">
    <property type="entry name" value="SAP_dom_sf"/>
</dbReference>
<reference evidence="2 3" key="1">
    <citation type="submission" date="2022-05" db="EMBL/GenBank/DDBJ databases">
        <authorList>
            <consortium name="Genoscope - CEA"/>
            <person name="William W."/>
        </authorList>
    </citation>
    <scope>NUCLEOTIDE SEQUENCE [LARGE SCALE GENOMIC DNA]</scope>
</reference>
<feature type="non-terminal residue" evidence="2">
    <location>
        <position position="141"/>
    </location>
</feature>
<dbReference type="InterPro" id="IPR003034">
    <property type="entry name" value="SAP_dom"/>
</dbReference>
<dbReference type="Gene3D" id="1.10.720.30">
    <property type="entry name" value="SAP domain"/>
    <property type="match status" value="1"/>
</dbReference>
<dbReference type="Pfam" id="PF02037">
    <property type="entry name" value="SAP"/>
    <property type="match status" value="1"/>
</dbReference>
<feature type="domain" description="SAP" evidence="1">
    <location>
        <begin position="81"/>
        <end position="115"/>
    </location>
</feature>
<dbReference type="SMART" id="SM00513">
    <property type="entry name" value="SAP"/>
    <property type="match status" value="1"/>
</dbReference>
<dbReference type="Proteomes" id="UP001159427">
    <property type="component" value="Unassembled WGS sequence"/>
</dbReference>
<protein>
    <recommendedName>
        <fullName evidence="1">SAP domain-containing protein</fullName>
    </recommendedName>
</protein>
<comment type="caution">
    <text evidence="2">The sequence shown here is derived from an EMBL/GenBank/DDBJ whole genome shotgun (WGS) entry which is preliminary data.</text>
</comment>
<dbReference type="PROSITE" id="PS50800">
    <property type="entry name" value="SAP"/>
    <property type="match status" value="1"/>
</dbReference>
<keyword evidence="3" id="KW-1185">Reference proteome</keyword>